<keyword evidence="1" id="KW-1133">Transmembrane helix</keyword>
<organism evidence="2 3">
    <name type="scientific">Roseovarius nubinhibens</name>
    <dbReference type="NCBI Taxonomy" id="314263"/>
    <lineage>
        <taxon>Bacteria</taxon>
        <taxon>Pseudomonadati</taxon>
        <taxon>Pseudomonadota</taxon>
        <taxon>Alphaproteobacteria</taxon>
        <taxon>Rhodobacterales</taxon>
        <taxon>Roseobacteraceae</taxon>
        <taxon>Roseovarius</taxon>
    </lineage>
</organism>
<comment type="caution">
    <text evidence="2">The sequence shown here is derived from an EMBL/GenBank/DDBJ whole genome shotgun (WGS) entry which is preliminary data.</text>
</comment>
<accession>A0A348WE19</accession>
<sequence length="46" mass="4852">AGIFVGADSMSRAAGVPTYIADILLATALLFMVLAILLTRFRVVRG</sequence>
<evidence type="ECO:0000256" key="1">
    <source>
        <dbReference type="SAM" id="Phobius"/>
    </source>
</evidence>
<evidence type="ECO:0000313" key="3">
    <source>
        <dbReference type="Proteomes" id="UP000264719"/>
    </source>
</evidence>
<keyword evidence="1" id="KW-0472">Membrane</keyword>
<dbReference type="AlphaFoldDB" id="A0A348WE19"/>
<proteinExistence type="predicted"/>
<feature type="non-terminal residue" evidence="2">
    <location>
        <position position="1"/>
    </location>
</feature>
<feature type="transmembrane region" description="Helical" evidence="1">
    <location>
        <begin position="19"/>
        <end position="38"/>
    </location>
</feature>
<dbReference type="EMBL" id="DMVW01000124">
    <property type="protein sequence ID" value="HAR52781.1"/>
    <property type="molecule type" value="Genomic_DNA"/>
</dbReference>
<gene>
    <name evidence="2" type="ORF">DCS45_13030</name>
</gene>
<dbReference type="Proteomes" id="UP000264719">
    <property type="component" value="Unassembled WGS sequence"/>
</dbReference>
<reference evidence="2 3" key="1">
    <citation type="journal article" date="2018" name="Nat. Biotechnol.">
        <title>A standardized bacterial taxonomy based on genome phylogeny substantially revises the tree of life.</title>
        <authorList>
            <person name="Parks D.H."/>
            <person name="Chuvochina M."/>
            <person name="Waite D.W."/>
            <person name="Rinke C."/>
            <person name="Skarshewski A."/>
            <person name="Chaumeil P.A."/>
            <person name="Hugenholtz P."/>
        </authorList>
    </citation>
    <scope>NUCLEOTIDE SEQUENCE [LARGE SCALE GENOMIC DNA]</scope>
    <source>
        <strain evidence="2">UBA9169</strain>
    </source>
</reference>
<evidence type="ECO:0000313" key="2">
    <source>
        <dbReference type="EMBL" id="HAR52781.1"/>
    </source>
</evidence>
<name>A0A348WE19_9RHOB</name>
<keyword evidence="1" id="KW-0812">Transmembrane</keyword>
<protein>
    <submittedName>
        <fullName evidence="2">ABC transporter permease</fullName>
    </submittedName>
</protein>